<dbReference type="AlphaFoldDB" id="A0A9P8CTL3"/>
<accession>A0A9P8CTL3</accession>
<dbReference type="GeneID" id="70295599"/>
<dbReference type="OrthoDB" id="2963168at2759"/>
<evidence type="ECO:0000313" key="2">
    <source>
        <dbReference type="EMBL" id="KAG9256951.1"/>
    </source>
</evidence>
<reference evidence="2" key="1">
    <citation type="journal article" date="2021" name="IMA Fungus">
        <title>Genomic characterization of three marine fungi, including Emericellopsis atlantica sp. nov. with signatures of a generalist lifestyle and marine biomass degradation.</title>
        <authorList>
            <person name="Hagestad O.C."/>
            <person name="Hou L."/>
            <person name="Andersen J.H."/>
            <person name="Hansen E.H."/>
            <person name="Altermark B."/>
            <person name="Li C."/>
            <person name="Kuhnert E."/>
            <person name="Cox R.J."/>
            <person name="Crous P.W."/>
            <person name="Spatafora J.W."/>
            <person name="Lail K."/>
            <person name="Amirebrahimi M."/>
            <person name="Lipzen A."/>
            <person name="Pangilinan J."/>
            <person name="Andreopoulos W."/>
            <person name="Hayes R.D."/>
            <person name="Ng V."/>
            <person name="Grigoriev I.V."/>
            <person name="Jackson S.A."/>
            <person name="Sutton T.D.S."/>
            <person name="Dobson A.D.W."/>
            <person name="Rama T."/>
        </authorList>
    </citation>
    <scope>NUCLEOTIDE SEQUENCE</scope>
    <source>
        <strain evidence="2">TS7</strain>
    </source>
</reference>
<comment type="caution">
    <text evidence="2">The sequence shown here is derived from an EMBL/GenBank/DDBJ whole genome shotgun (WGS) entry which is preliminary data.</text>
</comment>
<protein>
    <submittedName>
        <fullName evidence="2">Uncharacterized protein</fullName>
    </submittedName>
</protein>
<keyword evidence="1" id="KW-1133">Transmembrane helix</keyword>
<evidence type="ECO:0000256" key="1">
    <source>
        <dbReference type="SAM" id="Phobius"/>
    </source>
</evidence>
<organism evidence="2 3">
    <name type="scientific">Emericellopsis atlantica</name>
    <dbReference type="NCBI Taxonomy" id="2614577"/>
    <lineage>
        <taxon>Eukaryota</taxon>
        <taxon>Fungi</taxon>
        <taxon>Dikarya</taxon>
        <taxon>Ascomycota</taxon>
        <taxon>Pezizomycotina</taxon>
        <taxon>Sordariomycetes</taxon>
        <taxon>Hypocreomycetidae</taxon>
        <taxon>Hypocreales</taxon>
        <taxon>Bionectriaceae</taxon>
        <taxon>Emericellopsis</taxon>
    </lineage>
</organism>
<dbReference type="RefSeq" id="XP_046120875.1">
    <property type="nucleotide sequence ID" value="XM_046264696.1"/>
</dbReference>
<sequence>MPAKDRPQRSATAKGIKKNKTTLVVGLDFGTTFSGVAYALSTNPEKISIVSR</sequence>
<keyword evidence="1" id="KW-0472">Membrane</keyword>
<keyword evidence="1" id="KW-0812">Transmembrane</keyword>
<proteinExistence type="predicted"/>
<dbReference type="Proteomes" id="UP000887229">
    <property type="component" value="Unassembled WGS sequence"/>
</dbReference>
<name>A0A9P8CTL3_9HYPO</name>
<evidence type="ECO:0000313" key="3">
    <source>
        <dbReference type="Proteomes" id="UP000887229"/>
    </source>
</evidence>
<keyword evidence="3" id="KW-1185">Reference proteome</keyword>
<dbReference type="EMBL" id="MU251246">
    <property type="protein sequence ID" value="KAG9256951.1"/>
    <property type="molecule type" value="Genomic_DNA"/>
</dbReference>
<gene>
    <name evidence="2" type="ORF">F5Z01DRAFT_671401</name>
</gene>
<feature type="transmembrane region" description="Helical" evidence="1">
    <location>
        <begin position="21"/>
        <end position="40"/>
    </location>
</feature>